<organism evidence="2 3">
    <name type="scientific">Arthroderma benhamiae (strain ATCC MYA-4681 / CBS 112371)</name>
    <name type="common">Trichophyton mentagrophytes</name>
    <dbReference type="NCBI Taxonomy" id="663331"/>
    <lineage>
        <taxon>Eukaryota</taxon>
        <taxon>Fungi</taxon>
        <taxon>Dikarya</taxon>
        <taxon>Ascomycota</taxon>
        <taxon>Pezizomycotina</taxon>
        <taxon>Eurotiomycetes</taxon>
        <taxon>Eurotiomycetidae</taxon>
        <taxon>Onygenales</taxon>
        <taxon>Arthrodermataceae</taxon>
        <taxon>Trichophyton</taxon>
    </lineage>
</organism>
<dbReference type="KEGG" id="abe:ARB_01143"/>
<dbReference type="EMBL" id="ABSU01000018">
    <property type="protein sequence ID" value="EFE31890.1"/>
    <property type="molecule type" value="Genomic_DNA"/>
</dbReference>
<name>D4AY74_ARTBC</name>
<keyword evidence="3" id="KW-1185">Reference proteome</keyword>
<feature type="region of interest" description="Disordered" evidence="1">
    <location>
        <begin position="1"/>
        <end position="28"/>
    </location>
</feature>
<evidence type="ECO:0000256" key="1">
    <source>
        <dbReference type="SAM" id="MobiDB-lite"/>
    </source>
</evidence>
<dbReference type="HOGENOM" id="CLU_3413068_0_0_1"/>
<evidence type="ECO:0000313" key="3">
    <source>
        <dbReference type="Proteomes" id="UP000008866"/>
    </source>
</evidence>
<protein>
    <submittedName>
        <fullName evidence="2">Uncharacterized protein</fullName>
    </submittedName>
</protein>
<proteinExistence type="predicted"/>
<evidence type="ECO:0000313" key="2">
    <source>
        <dbReference type="EMBL" id="EFE31890.1"/>
    </source>
</evidence>
<accession>D4AY74</accession>
<dbReference type="Proteomes" id="UP000008866">
    <property type="component" value="Unassembled WGS sequence"/>
</dbReference>
<reference evidence="3" key="1">
    <citation type="journal article" date="2011" name="Genome Biol.">
        <title>Comparative and functional genomics provide insights into the pathogenicity of dermatophytic fungi.</title>
        <authorList>
            <person name="Burmester A."/>
            <person name="Shelest E."/>
            <person name="Gloeckner G."/>
            <person name="Heddergott C."/>
            <person name="Schindler S."/>
            <person name="Staib P."/>
            <person name="Heidel A."/>
            <person name="Felder M."/>
            <person name="Petzold A."/>
            <person name="Szafranski K."/>
            <person name="Feuermann M."/>
            <person name="Pedruzzi I."/>
            <person name="Priebe S."/>
            <person name="Groth M."/>
            <person name="Winkler R."/>
            <person name="Li W."/>
            <person name="Kniemeyer O."/>
            <person name="Schroeckh V."/>
            <person name="Hertweck C."/>
            <person name="Hube B."/>
            <person name="White T.C."/>
            <person name="Platzer M."/>
            <person name="Guthke R."/>
            <person name="Heitman J."/>
            <person name="Woestemeyer J."/>
            <person name="Zipfel P.F."/>
            <person name="Monod M."/>
            <person name="Brakhage A.A."/>
        </authorList>
    </citation>
    <scope>NUCLEOTIDE SEQUENCE [LARGE SCALE GENOMIC DNA]</scope>
    <source>
        <strain evidence="3">ATCC MYA-4681 / CBS 112371</strain>
    </source>
</reference>
<gene>
    <name evidence="2" type="ORF">ARB_01143</name>
</gene>
<comment type="caution">
    <text evidence="2">The sequence shown here is derived from an EMBL/GenBank/DDBJ whole genome shotgun (WGS) entry which is preliminary data.</text>
</comment>
<dbReference type="AlphaFoldDB" id="D4AY74"/>
<sequence length="28" mass="3386">MNVAWRKKEEKETDKKRKGEKEQPKRAG</sequence>